<sequence>MPISTRIPTALSKFFAVFYPRPLSTTSVHLLPIGSHMSDNDPNVLEKAQKLRTLGKAKGPIKHVEEWSEKLASDSEAVVKAEREADTPLHILQEGTIEHVHSQQWHEESPPAPIPHRTA</sequence>
<evidence type="ECO:0000313" key="3">
    <source>
        <dbReference type="Proteomes" id="UP000070544"/>
    </source>
</evidence>
<feature type="region of interest" description="Disordered" evidence="1">
    <location>
        <begin position="96"/>
        <end position="119"/>
    </location>
</feature>
<evidence type="ECO:0000256" key="1">
    <source>
        <dbReference type="SAM" id="MobiDB-lite"/>
    </source>
</evidence>
<dbReference type="EMBL" id="KQ965871">
    <property type="protein sequence ID" value="KXS09310.1"/>
    <property type="molecule type" value="Genomic_DNA"/>
</dbReference>
<proteinExistence type="predicted"/>
<keyword evidence="3" id="KW-1185">Reference proteome</keyword>
<reference evidence="2 3" key="1">
    <citation type="journal article" date="2015" name="Genome Biol. Evol.">
        <title>Phylogenomic analyses indicate that early fungi evolved digesting cell walls of algal ancestors of land plants.</title>
        <authorList>
            <person name="Chang Y."/>
            <person name="Wang S."/>
            <person name="Sekimoto S."/>
            <person name="Aerts A.L."/>
            <person name="Choi C."/>
            <person name="Clum A."/>
            <person name="LaButti K.M."/>
            <person name="Lindquist E.A."/>
            <person name="Yee Ngan C."/>
            <person name="Ohm R.A."/>
            <person name="Salamov A.A."/>
            <person name="Grigoriev I.V."/>
            <person name="Spatafora J.W."/>
            <person name="Berbee M.L."/>
        </authorList>
    </citation>
    <scope>NUCLEOTIDE SEQUENCE [LARGE SCALE GENOMIC DNA]</scope>
    <source>
        <strain evidence="2 3">JEL478</strain>
    </source>
</reference>
<protein>
    <submittedName>
        <fullName evidence="2">Uncharacterized protein</fullName>
    </submittedName>
</protein>
<evidence type="ECO:0000313" key="2">
    <source>
        <dbReference type="EMBL" id="KXS09310.1"/>
    </source>
</evidence>
<feature type="compositionally biased region" description="Pro residues" evidence="1">
    <location>
        <begin position="110"/>
        <end position="119"/>
    </location>
</feature>
<accession>A0A138ZXR8</accession>
<dbReference type="Proteomes" id="UP000070544">
    <property type="component" value="Unassembled WGS sequence"/>
</dbReference>
<feature type="compositionally biased region" description="Basic and acidic residues" evidence="1">
    <location>
        <begin position="96"/>
        <end position="109"/>
    </location>
</feature>
<name>A0A138ZXR8_GONPJ</name>
<dbReference type="AlphaFoldDB" id="A0A138ZXR8"/>
<gene>
    <name evidence="2" type="ORF">M427DRAFT_75655</name>
</gene>
<organism evidence="2 3">
    <name type="scientific">Gonapodya prolifera (strain JEL478)</name>
    <name type="common">Monoblepharis prolifera</name>
    <dbReference type="NCBI Taxonomy" id="1344416"/>
    <lineage>
        <taxon>Eukaryota</taxon>
        <taxon>Fungi</taxon>
        <taxon>Fungi incertae sedis</taxon>
        <taxon>Chytridiomycota</taxon>
        <taxon>Chytridiomycota incertae sedis</taxon>
        <taxon>Monoblepharidomycetes</taxon>
        <taxon>Monoblepharidales</taxon>
        <taxon>Gonapodyaceae</taxon>
        <taxon>Gonapodya</taxon>
    </lineage>
</organism>
<dbReference type="OrthoDB" id="529205at2759"/>